<reference evidence="2" key="1">
    <citation type="submission" date="2014-05" db="EMBL/GenBank/DDBJ databases">
        <authorList>
            <person name="Chronopoulou M."/>
        </authorList>
    </citation>
    <scope>NUCLEOTIDE SEQUENCE</scope>
    <source>
        <tissue evidence="2">Whole organism</tissue>
    </source>
</reference>
<name>A0A0K2SV60_LEPSM</name>
<proteinExistence type="predicted"/>
<feature type="region of interest" description="Disordered" evidence="1">
    <location>
        <begin position="1"/>
        <end position="74"/>
    </location>
</feature>
<dbReference type="EMBL" id="HACA01000133">
    <property type="protein sequence ID" value="CDW17494.1"/>
    <property type="molecule type" value="Transcribed_RNA"/>
</dbReference>
<accession>A0A0K2SV60</accession>
<feature type="compositionally biased region" description="Basic residues" evidence="1">
    <location>
        <begin position="9"/>
        <end position="25"/>
    </location>
</feature>
<protein>
    <submittedName>
        <fullName evidence="2">Uncharacterized protein</fullName>
    </submittedName>
</protein>
<sequence>MARSASQGRKPKQNKNKFKKKKKGKGGLPKDVPHTDPKVDVSEEPSKTSEAMNEKSESKEDPPKPVEIKEGPDE</sequence>
<feature type="compositionally biased region" description="Basic and acidic residues" evidence="1">
    <location>
        <begin position="31"/>
        <end position="74"/>
    </location>
</feature>
<dbReference type="EMBL" id="HACA01000134">
    <property type="protein sequence ID" value="CDW17495.1"/>
    <property type="molecule type" value="Transcribed_RNA"/>
</dbReference>
<dbReference type="AlphaFoldDB" id="A0A0K2SV60"/>
<evidence type="ECO:0000256" key="1">
    <source>
        <dbReference type="SAM" id="MobiDB-lite"/>
    </source>
</evidence>
<evidence type="ECO:0000313" key="2">
    <source>
        <dbReference type="EMBL" id="CDW17494.1"/>
    </source>
</evidence>
<organism evidence="2">
    <name type="scientific">Lepeophtheirus salmonis</name>
    <name type="common">Salmon louse</name>
    <name type="synonym">Caligus salmonis</name>
    <dbReference type="NCBI Taxonomy" id="72036"/>
    <lineage>
        <taxon>Eukaryota</taxon>
        <taxon>Metazoa</taxon>
        <taxon>Ecdysozoa</taxon>
        <taxon>Arthropoda</taxon>
        <taxon>Crustacea</taxon>
        <taxon>Multicrustacea</taxon>
        <taxon>Hexanauplia</taxon>
        <taxon>Copepoda</taxon>
        <taxon>Siphonostomatoida</taxon>
        <taxon>Caligidae</taxon>
        <taxon>Lepeophtheirus</taxon>
    </lineage>
</organism>